<gene>
    <name evidence="1" type="ORF">BS297_15855</name>
</gene>
<protein>
    <submittedName>
        <fullName evidence="1">Uncharacterized protein</fullName>
    </submittedName>
</protein>
<dbReference type="EMBL" id="MRBO01000442">
    <property type="protein sequence ID" value="KAB2584411.1"/>
    <property type="molecule type" value="Genomic_DNA"/>
</dbReference>
<dbReference type="AlphaFoldDB" id="A0A0C2WF71"/>
<sequence length="70" mass="8156">MATKETHTAKILKLLKAKGKVSNLELRKVAWRYPARILDLKHEGHLIRSVHDKGPLWFYIYDGEQDEQVA</sequence>
<proteinExistence type="predicted"/>
<accession>A0A0C2WF71</accession>
<evidence type="ECO:0000313" key="2">
    <source>
        <dbReference type="Proteomes" id="UP000325576"/>
    </source>
</evidence>
<reference evidence="1 2" key="1">
    <citation type="journal article" date="2017" name="Poromechanics V (2013)">
        <title>Genomic Characterization of the Arsenic-Tolerant Actinobacterium, &lt;i&gt;Rhodococcus erythropolis&lt;/i&gt; S43.</title>
        <authorList>
            <person name="Retamal-Morales G."/>
            <person name="Mehnert M."/>
            <person name="Schwabe R."/>
            <person name="Tischler D."/>
            <person name="Schloemann M."/>
            <person name="Levican G.J."/>
        </authorList>
    </citation>
    <scope>NUCLEOTIDE SEQUENCE [LARGE SCALE GENOMIC DNA]</scope>
    <source>
        <strain evidence="1 2">S43</strain>
    </source>
</reference>
<organism evidence="1 2">
    <name type="scientific">Rhodococcus erythropolis</name>
    <name type="common">Arthrobacter picolinophilus</name>
    <dbReference type="NCBI Taxonomy" id="1833"/>
    <lineage>
        <taxon>Bacteria</taxon>
        <taxon>Bacillati</taxon>
        <taxon>Actinomycetota</taxon>
        <taxon>Actinomycetes</taxon>
        <taxon>Mycobacteriales</taxon>
        <taxon>Nocardiaceae</taxon>
        <taxon>Rhodococcus</taxon>
        <taxon>Rhodococcus erythropolis group</taxon>
    </lineage>
</organism>
<evidence type="ECO:0000313" key="1">
    <source>
        <dbReference type="EMBL" id="KAB2584411.1"/>
    </source>
</evidence>
<dbReference type="Proteomes" id="UP000325576">
    <property type="component" value="Unassembled WGS sequence"/>
</dbReference>
<comment type="caution">
    <text evidence="1">The sequence shown here is derived from an EMBL/GenBank/DDBJ whole genome shotgun (WGS) entry which is preliminary data.</text>
</comment>
<name>A0A0C2WF71_RHOER</name>